<dbReference type="SUPFAM" id="SSF56925">
    <property type="entry name" value="OMPA-like"/>
    <property type="match status" value="1"/>
</dbReference>
<name>A0ABY7TGM0_9SPHN</name>
<proteinExistence type="predicted"/>
<dbReference type="EMBL" id="CP117411">
    <property type="protein sequence ID" value="WCT72377.1"/>
    <property type="molecule type" value="Genomic_DNA"/>
</dbReference>
<evidence type="ECO:0000313" key="5">
    <source>
        <dbReference type="Proteomes" id="UP001220395"/>
    </source>
</evidence>
<organism evidence="4 5">
    <name type="scientific">Sphingomonas naphthae</name>
    <dbReference type="NCBI Taxonomy" id="1813468"/>
    <lineage>
        <taxon>Bacteria</taxon>
        <taxon>Pseudomonadati</taxon>
        <taxon>Pseudomonadota</taxon>
        <taxon>Alphaproteobacteria</taxon>
        <taxon>Sphingomonadales</taxon>
        <taxon>Sphingomonadaceae</taxon>
        <taxon>Sphingomonas</taxon>
    </lineage>
</organism>
<dbReference type="InterPro" id="IPR027385">
    <property type="entry name" value="Beta-barrel_OMP"/>
</dbReference>
<evidence type="ECO:0000256" key="2">
    <source>
        <dbReference type="SAM" id="SignalP"/>
    </source>
</evidence>
<dbReference type="Gene3D" id="2.40.160.20">
    <property type="match status" value="1"/>
</dbReference>
<dbReference type="RefSeq" id="WP_273686336.1">
    <property type="nucleotide sequence ID" value="NZ_CP117411.1"/>
</dbReference>
<evidence type="ECO:0000256" key="1">
    <source>
        <dbReference type="ARBA" id="ARBA00022729"/>
    </source>
</evidence>
<feature type="signal peptide" evidence="2">
    <location>
        <begin position="1"/>
        <end position="24"/>
    </location>
</feature>
<dbReference type="Pfam" id="PF13505">
    <property type="entry name" value="OMP_b-brl"/>
    <property type="match status" value="1"/>
</dbReference>
<feature type="chain" id="PRO_5045426431" evidence="2">
    <location>
        <begin position="25"/>
        <end position="198"/>
    </location>
</feature>
<evidence type="ECO:0000259" key="3">
    <source>
        <dbReference type="Pfam" id="PF13505"/>
    </source>
</evidence>
<dbReference type="InterPro" id="IPR011250">
    <property type="entry name" value="OMP/PagP_B-barrel"/>
</dbReference>
<gene>
    <name evidence="4" type="ORF">PQ455_12095</name>
</gene>
<accession>A0ABY7TGM0</accession>
<feature type="domain" description="Outer membrane protein beta-barrel" evidence="3">
    <location>
        <begin position="10"/>
        <end position="186"/>
    </location>
</feature>
<evidence type="ECO:0000313" key="4">
    <source>
        <dbReference type="EMBL" id="WCT72377.1"/>
    </source>
</evidence>
<sequence length="198" mass="20347">MTIRRLSPGLLAAAALVAPAAAQALPLVPSVYAGVEAGQGTRRAATSVGSNDKALDYGGFIGVELPSMPLGYLAVEGGIGKTNGKSLGTTGSSSATVLTEQDGRWNWSGTVRAGINAIPGLAVYGIAGYGAERAKITTTLAATGASTERSKSFDGLIYGAGVRYKFGTWTGARVEYRKRTTNGRYDPAQMMGGVYVGF</sequence>
<keyword evidence="1 2" id="KW-0732">Signal</keyword>
<protein>
    <submittedName>
        <fullName evidence="4">Outer membrane beta-barrel protein</fullName>
    </submittedName>
</protein>
<dbReference type="Proteomes" id="UP001220395">
    <property type="component" value="Chromosome"/>
</dbReference>
<reference evidence="4 5" key="1">
    <citation type="submission" date="2023-02" db="EMBL/GenBank/DDBJ databases">
        <title>Genome sequence of Sphingomonas naphthae.</title>
        <authorList>
            <person name="Kim S."/>
            <person name="Heo J."/>
            <person name="Kwon S.-W."/>
        </authorList>
    </citation>
    <scope>NUCLEOTIDE SEQUENCE [LARGE SCALE GENOMIC DNA]</scope>
    <source>
        <strain evidence="4 5">KACC 18716</strain>
    </source>
</reference>
<keyword evidence="5" id="KW-1185">Reference proteome</keyword>